<comment type="caution">
    <text evidence="2">The sequence shown here is derived from an EMBL/GenBank/DDBJ whole genome shotgun (WGS) entry which is preliminary data.</text>
</comment>
<reference evidence="2" key="1">
    <citation type="submission" date="2022-12" db="EMBL/GenBank/DDBJ databases">
        <title>New Phytohabitans aurantiacus sp. RD004123 nov., an actinomycete isolated from soil.</title>
        <authorList>
            <person name="Triningsih D.W."/>
            <person name="Harunari E."/>
            <person name="Igarashi Y."/>
        </authorList>
    </citation>
    <scope>NUCLEOTIDE SEQUENCE</scope>
    <source>
        <strain evidence="2">RD004123</strain>
    </source>
</reference>
<accession>A0ABQ5RE86</accession>
<dbReference type="InterPro" id="IPR010982">
    <property type="entry name" value="Lambda_DNA-bd_dom_sf"/>
</dbReference>
<gene>
    <name evidence="2" type="ORF">Pa4123_91860</name>
</gene>
<dbReference type="CDD" id="cd00093">
    <property type="entry name" value="HTH_XRE"/>
    <property type="match status" value="1"/>
</dbReference>
<dbReference type="Proteomes" id="UP001144280">
    <property type="component" value="Unassembled WGS sequence"/>
</dbReference>
<sequence length="289" mass="33077">MPTKREQFMQSLRAQYLGERMRELRDDLGLTLKYVSEYLGVEFSTLARYERAEWPFRKDHVTALLDVYNVYDEEDRLKLVKLAEHAWRVNQWQLDGIRPADPDRPVVDRWWVQQRTKTIHVYGATVIPDVMQVGAYANTLAKPFLPEPVADHTVRAAAHTAEQRRPNLYDREVEVHAVIEQAALTRRIGAREVMQAQLEHLTRLARLPNVQIQILDSTGAHPGVHGPFTVYHLRAPYPPVACVDHLGGTLLLEGESAARYVKAFTELAKDHSRTDTESAAIIETLKEDL</sequence>
<dbReference type="SMART" id="SM00530">
    <property type="entry name" value="HTH_XRE"/>
    <property type="match status" value="1"/>
</dbReference>
<dbReference type="SUPFAM" id="SSF47413">
    <property type="entry name" value="lambda repressor-like DNA-binding domains"/>
    <property type="match status" value="1"/>
</dbReference>
<dbReference type="RefSeq" id="WP_281906431.1">
    <property type="nucleotide sequence ID" value="NZ_BSDI01000109.1"/>
</dbReference>
<dbReference type="InterPro" id="IPR043917">
    <property type="entry name" value="DUF5753"/>
</dbReference>
<dbReference type="PROSITE" id="PS50943">
    <property type="entry name" value="HTH_CROC1"/>
    <property type="match status" value="1"/>
</dbReference>
<keyword evidence="3" id="KW-1185">Reference proteome</keyword>
<dbReference type="EMBL" id="BSDI01000109">
    <property type="protein sequence ID" value="GLI03906.1"/>
    <property type="molecule type" value="Genomic_DNA"/>
</dbReference>
<proteinExistence type="predicted"/>
<name>A0ABQ5RE86_9ACTN</name>
<evidence type="ECO:0000313" key="2">
    <source>
        <dbReference type="EMBL" id="GLI03906.1"/>
    </source>
</evidence>
<dbReference type="Pfam" id="PF13560">
    <property type="entry name" value="HTH_31"/>
    <property type="match status" value="1"/>
</dbReference>
<dbReference type="InterPro" id="IPR001387">
    <property type="entry name" value="Cro/C1-type_HTH"/>
</dbReference>
<evidence type="ECO:0000259" key="1">
    <source>
        <dbReference type="PROSITE" id="PS50943"/>
    </source>
</evidence>
<dbReference type="Gene3D" id="1.10.260.40">
    <property type="entry name" value="lambda repressor-like DNA-binding domains"/>
    <property type="match status" value="1"/>
</dbReference>
<dbReference type="Pfam" id="PF19054">
    <property type="entry name" value="DUF5753"/>
    <property type="match status" value="1"/>
</dbReference>
<protein>
    <recommendedName>
        <fullName evidence="1">HTH cro/C1-type domain-containing protein</fullName>
    </recommendedName>
</protein>
<feature type="domain" description="HTH cro/C1-type" evidence="1">
    <location>
        <begin position="21"/>
        <end position="77"/>
    </location>
</feature>
<organism evidence="2 3">
    <name type="scientific">Phytohabitans aurantiacus</name>
    <dbReference type="NCBI Taxonomy" id="3016789"/>
    <lineage>
        <taxon>Bacteria</taxon>
        <taxon>Bacillati</taxon>
        <taxon>Actinomycetota</taxon>
        <taxon>Actinomycetes</taxon>
        <taxon>Micromonosporales</taxon>
        <taxon>Micromonosporaceae</taxon>
    </lineage>
</organism>
<evidence type="ECO:0000313" key="3">
    <source>
        <dbReference type="Proteomes" id="UP001144280"/>
    </source>
</evidence>